<evidence type="ECO:0000313" key="4">
    <source>
        <dbReference type="EMBL" id="KAJ8774635.1"/>
    </source>
</evidence>
<keyword evidence="2" id="KW-0804">Transcription</keyword>
<evidence type="ECO:0000256" key="2">
    <source>
        <dbReference type="ARBA" id="ARBA00022472"/>
    </source>
</evidence>
<dbReference type="GO" id="GO:0003676">
    <property type="term" value="F:nucleic acid binding"/>
    <property type="evidence" value="ECO:0007669"/>
    <property type="project" value="InterPro"/>
</dbReference>
<reference evidence="4 5" key="1">
    <citation type="submission" date="2021-09" db="EMBL/GenBank/DDBJ databases">
        <title>Genomic insights and catalytic innovation underlie evolution of tropane alkaloids biosynthesis.</title>
        <authorList>
            <person name="Wang Y.-J."/>
            <person name="Tian T."/>
            <person name="Huang J.-P."/>
            <person name="Huang S.-X."/>
        </authorList>
    </citation>
    <scope>NUCLEOTIDE SEQUENCE [LARGE SCALE GENOMIC DNA]</scope>
    <source>
        <strain evidence="4">KIB-2018</strain>
        <tissue evidence="4">Leaf</tissue>
    </source>
</reference>
<dbReference type="PANTHER" id="PTHR13068:SF135">
    <property type="entry name" value="TRANSCRIPTION TERMINATION FACTOR MTERF8, CHLOROPLASTIC"/>
    <property type="match status" value="1"/>
</dbReference>
<dbReference type="GO" id="GO:0006353">
    <property type="term" value="P:DNA-templated transcription termination"/>
    <property type="evidence" value="ECO:0007669"/>
    <property type="project" value="UniProtKB-KW"/>
</dbReference>
<dbReference type="Pfam" id="PF02536">
    <property type="entry name" value="mTERF"/>
    <property type="match status" value="1"/>
</dbReference>
<dbReference type="Proteomes" id="UP001159364">
    <property type="component" value="Linkage Group LG01"/>
</dbReference>
<keyword evidence="5" id="KW-1185">Reference proteome</keyword>
<dbReference type="PANTHER" id="PTHR13068">
    <property type="entry name" value="CGI-12 PROTEIN-RELATED"/>
    <property type="match status" value="1"/>
</dbReference>
<dbReference type="EMBL" id="JAIWQS010000001">
    <property type="protein sequence ID" value="KAJ8774635.1"/>
    <property type="molecule type" value="Genomic_DNA"/>
</dbReference>
<comment type="similarity">
    <text evidence="1">Belongs to the mTERF family.</text>
</comment>
<dbReference type="AlphaFoldDB" id="A0AAV8U8H5"/>
<evidence type="ECO:0000256" key="1">
    <source>
        <dbReference type="ARBA" id="ARBA00007692"/>
    </source>
</evidence>
<name>A0AAV8U8H5_9ROSI</name>
<dbReference type="InterPro" id="IPR038538">
    <property type="entry name" value="MTERF_sf"/>
</dbReference>
<proteinExistence type="inferred from homology"/>
<comment type="caution">
    <text evidence="4">The sequence shown here is derived from an EMBL/GenBank/DDBJ whole genome shotgun (WGS) entry which is preliminary data.</text>
</comment>
<dbReference type="InterPro" id="IPR003690">
    <property type="entry name" value="MTERF"/>
</dbReference>
<accession>A0AAV8U8H5</accession>
<protein>
    <submittedName>
        <fullName evidence="4">Uncharacterized protein</fullName>
    </submittedName>
</protein>
<evidence type="ECO:0000256" key="3">
    <source>
        <dbReference type="ARBA" id="ARBA00022946"/>
    </source>
</evidence>
<dbReference type="SMART" id="SM00733">
    <property type="entry name" value="Mterf"/>
    <property type="match status" value="6"/>
</dbReference>
<organism evidence="4 5">
    <name type="scientific">Erythroxylum novogranatense</name>
    <dbReference type="NCBI Taxonomy" id="1862640"/>
    <lineage>
        <taxon>Eukaryota</taxon>
        <taxon>Viridiplantae</taxon>
        <taxon>Streptophyta</taxon>
        <taxon>Embryophyta</taxon>
        <taxon>Tracheophyta</taxon>
        <taxon>Spermatophyta</taxon>
        <taxon>Magnoliopsida</taxon>
        <taxon>eudicotyledons</taxon>
        <taxon>Gunneridae</taxon>
        <taxon>Pentapetalae</taxon>
        <taxon>rosids</taxon>
        <taxon>fabids</taxon>
        <taxon>Malpighiales</taxon>
        <taxon>Erythroxylaceae</taxon>
        <taxon>Erythroxylum</taxon>
    </lineage>
</organism>
<keyword evidence="3" id="KW-0809">Transit peptide</keyword>
<sequence>MFGPRSNNVCERKGEHKHACGSLVMFLSVGNWKSKLSHNWRARQVTPFPASCIHQEFFKPLRSELRSVLRPLDFRFYKHIVVQCTGLDSSVELGNNIGLLYSFLAEIGIDENGTRELLERNPALKLVTFGSMRARVVSLRAAGIHGIELKQLVTKAPVVLIAEEIDPFIHYVLNVLQANINPTQLKRVLGSTKPRFLVGFDQKVKLLIDHGVSQEKIPYVLNNANLSKALCRKSVEEIDRTLSYLSRYGGADIIVKRPAILNYDLDARLVPRIEFLRKVSGGDVDATAAILRKAPVILSYSLEHMKNHVEVLKKFAGLSDHQVFKILLVFPNVISVSKDRKLQPRIEFLKKSGLKSDEIFKFLTKAPLFLALSFESNIAPKLVFLLKIGYECGSKELVAAMGAVTRTSCENLQKVIELFFSYGLSCGDILAMSKRHPQILQYSYDSLEEKMEYLIEEMGREVGELLSFPAYLGYKLDDRIKHRYEVKKKTLGEGLSINKLLSVSTKTFSDQEKEKPVPG</sequence>
<keyword evidence="2" id="KW-0806">Transcription termination</keyword>
<evidence type="ECO:0000313" key="5">
    <source>
        <dbReference type="Proteomes" id="UP001159364"/>
    </source>
</evidence>
<dbReference type="Gene3D" id="1.25.70.10">
    <property type="entry name" value="Transcription termination factor 3, mitochondrial"/>
    <property type="match status" value="2"/>
</dbReference>
<gene>
    <name evidence="4" type="ORF">K2173_017081</name>
</gene>
<keyword evidence="2" id="KW-0805">Transcription regulation</keyword>